<evidence type="ECO:0000313" key="8">
    <source>
        <dbReference type="Proteomes" id="UP000070409"/>
    </source>
</evidence>
<gene>
    <name evidence="6" type="ORF">AXK60_01155</name>
    <name evidence="5" type="ORF">AXK61_08575</name>
</gene>
<dbReference type="InterPro" id="IPR045076">
    <property type="entry name" value="MutS"/>
</dbReference>
<keyword evidence="8" id="KW-1185">Reference proteome</keyword>
<reference evidence="7" key="1">
    <citation type="submission" date="2016-02" db="EMBL/GenBank/DDBJ databases">
        <authorList>
            <person name="Wen L."/>
            <person name="He K."/>
            <person name="Yang H."/>
        </authorList>
    </citation>
    <scope>NUCLEOTIDE SEQUENCE [LARGE SCALE GENOMIC DNA]</scope>
    <source>
        <strain evidence="7">JCM 15929</strain>
    </source>
</reference>
<dbReference type="OrthoDB" id="9808166at2"/>
<reference evidence="5 8" key="3">
    <citation type="submission" date="2016-02" db="EMBL/GenBank/DDBJ databases">
        <authorList>
            <person name="Teng J.L."/>
            <person name="Tang Y."/>
            <person name="Huang Y."/>
            <person name="Guo F."/>
            <person name="Wei W."/>
            <person name="Chen J.H."/>
            <person name="Wong S.Y."/>
            <person name="Lau S.K."/>
            <person name="Woo P.C."/>
        </authorList>
    </citation>
    <scope>NUCLEOTIDE SEQUENCE [LARGE SCALE GENOMIC DNA]</scope>
    <source>
        <strain evidence="5 8">JCM 13375</strain>
    </source>
</reference>
<accession>A0A138AVU1</accession>
<dbReference type="Gene3D" id="3.40.50.300">
    <property type="entry name" value="P-loop containing nucleotide triphosphate hydrolases"/>
    <property type="match status" value="1"/>
</dbReference>
<dbReference type="Proteomes" id="UP000070409">
    <property type="component" value="Unassembled WGS sequence"/>
</dbReference>
<evidence type="ECO:0000256" key="2">
    <source>
        <dbReference type="ARBA" id="ARBA00022840"/>
    </source>
</evidence>
<reference evidence="6" key="2">
    <citation type="submission" date="2016-02" db="EMBL/GenBank/DDBJ databases">
        <authorList>
            <person name="Teng J.L."/>
            <person name="Yang Y."/>
            <person name="Huang Y."/>
            <person name="Guo F."/>
            <person name="Wei W."/>
            <person name="Chen J.H."/>
            <person name="Wong S.Y."/>
            <person name="Lau S.K."/>
            <person name="Woo P.C."/>
        </authorList>
    </citation>
    <scope>NUCLEOTIDE SEQUENCE</scope>
    <source>
        <strain evidence="6">JCM 15929</strain>
    </source>
</reference>
<dbReference type="GO" id="GO:0140664">
    <property type="term" value="F:ATP-dependent DNA damage sensor activity"/>
    <property type="evidence" value="ECO:0007669"/>
    <property type="project" value="InterPro"/>
</dbReference>
<evidence type="ECO:0000256" key="3">
    <source>
        <dbReference type="ARBA" id="ARBA00023125"/>
    </source>
</evidence>
<evidence type="ECO:0000313" key="6">
    <source>
        <dbReference type="EMBL" id="KXP14544.1"/>
    </source>
</evidence>
<keyword evidence="3" id="KW-0238">DNA-binding</keyword>
<evidence type="ECO:0000259" key="4">
    <source>
        <dbReference type="SMART" id="SM00534"/>
    </source>
</evidence>
<dbReference type="EMBL" id="LSRF01000001">
    <property type="protein sequence ID" value="KXP14544.1"/>
    <property type="molecule type" value="Genomic_DNA"/>
</dbReference>
<dbReference type="STRING" id="239498.AXK60_01155"/>
<evidence type="ECO:0000313" key="5">
    <source>
        <dbReference type="EMBL" id="KXO89491.1"/>
    </source>
</evidence>
<dbReference type="InterPro" id="IPR027417">
    <property type="entry name" value="P-loop_NTPase"/>
</dbReference>
<dbReference type="InterPro" id="IPR000432">
    <property type="entry name" value="DNA_mismatch_repair_MutS_C"/>
</dbReference>
<dbReference type="PANTHER" id="PTHR11361">
    <property type="entry name" value="DNA MISMATCH REPAIR PROTEIN MUTS FAMILY MEMBER"/>
    <property type="match status" value="1"/>
</dbReference>
<proteinExistence type="predicted"/>
<dbReference type="PANTHER" id="PTHR11361:SF34">
    <property type="entry name" value="DNA MISMATCH REPAIR PROTEIN MSH1, MITOCHONDRIAL"/>
    <property type="match status" value="1"/>
</dbReference>
<dbReference type="AlphaFoldDB" id="A0A138AVU1"/>
<dbReference type="GO" id="GO:0006298">
    <property type="term" value="P:mismatch repair"/>
    <property type="evidence" value="ECO:0007669"/>
    <property type="project" value="InterPro"/>
</dbReference>
<dbReference type="EMBL" id="LSRE01000049">
    <property type="protein sequence ID" value="KXO89491.1"/>
    <property type="molecule type" value="Genomic_DNA"/>
</dbReference>
<comment type="caution">
    <text evidence="6">The sequence shown here is derived from an EMBL/GenBank/DDBJ whole genome shotgun (WGS) entry which is preliminary data.</text>
</comment>
<name>A0A138AVU1_9ACTN</name>
<evidence type="ECO:0000256" key="1">
    <source>
        <dbReference type="ARBA" id="ARBA00022741"/>
    </source>
</evidence>
<dbReference type="RefSeq" id="WP_068569158.1">
    <property type="nucleotide sequence ID" value="NZ_LSRE01000049.1"/>
</dbReference>
<dbReference type="GO" id="GO:0030983">
    <property type="term" value="F:mismatched DNA binding"/>
    <property type="evidence" value="ECO:0007669"/>
    <property type="project" value="InterPro"/>
</dbReference>
<dbReference type="SMART" id="SM00534">
    <property type="entry name" value="MUTSac"/>
    <property type="match status" value="1"/>
</dbReference>
<keyword evidence="2" id="KW-0067">ATP-binding</keyword>
<dbReference type="Pfam" id="PF00488">
    <property type="entry name" value="MutS_V"/>
    <property type="match status" value="1"/>
</dbReference>
<feature type="domain" description="DNA mismatch repair proteins mutS family" evidence="4">
    <location>
        <begin position="315"/>
        <end position="481"/>
    </location>
</feature>
<dbReference type="GO" id="GO:0005829">
    <property type="term" value="C:cytosol"/>
    <property type="evidence" value="ECO:0007669"/>
    <property type="project" value="TreeGrafter"/>
</dbReference>
<keyword evidence="1" id="KW-0547">Nucleotide-binding</keyword>
<protein>
    <recommendedName>
        <fullName evidence="4">DNA mismatch repair proteins mutS family domain-containing protein</fullName>
    </recommendedName>
</protein>
<evidence type="ECO:0000313" key="7">
    <source>
        <dbReference type="Proteomes" id="UP000070258"/>
    </source>
</evidence>
<dbReference type="SUPFAM" id="SSF52540">
    <property type="entry name" value="P-loop containing nucleoside triphosphate hydrolases"/>
    <property type="match status" value="1"/>
</dbReference>
<dbReference type="Proteomes" id="UP000070258">
    <property type="component" value="Unassembled WGS sequence"/>
</dbReference>
<sequence>MRTRLLYRDRDLHAHPPLPARSEELRRNLGLDRLLPVLADGDDGLYRVAEAMLLADVASDEDIRHRHAVLRDCLAAPDAVDDLRRIATNAVEREQHNYFGLFTRATPDKVLYRSLDVLEMFLDAFTELRAAADHHRGRFSSAGFDEFFTCIATELGDEYLASVRAHLRELRFAKGELISVRLGPGAHGTHHVLRRPDRAGRRLLRARDGWIDLDLDDPGAAESLTVLTGRGIRTAADAVAQAAEHVAAYFRTIADELGFYRAVMNLLAAFDDRGVPWCIPEPEPRGPVCRGLYHPVLALQQQDPVVGNDIDTEGASVTVITGANHGGKTTLLRGIGTAQLMLRCGMPVCAREYRGPVHPQVLTHFGGEEHGGGDTAGRLEEELSRMSAIADVIRPGALLLCNESLASTNEREGAALARQIVEALRDCGVTVVYVTHMYELSRGLADADDPRHAFLRAERLASGDRTFRVLPGPPMATSHGEDLFHRIFGAGAEV</sequence>
<organism evidence="6 7">
    <name type="scientific">Tsukamurella pseudospumae</name>
    <dbReference type="NCBI Taxonomy" id="239498"/>
    <lineage>
        <taxon>Bacteria</taxon>
        <taxon>Bacillati</taxon>
        <taxon>Actinomycetota</taxon>
        <taxon>Actinomycetes</taxon>
        <taxon>Mycobacteriales</taxon>
        <taxon>Tsukamurellaceae</taxon>
        <taxon>Tsukamurella</taxon>
    </lineage>
</organism>
<dbReference type="GO" id="GO:0005524">
    <property type="term" value="F:ATP binding"/>
    <property type="evidence" value="ECO:0007669"/>
    <property type="project" value="UniProtKB-KW"/>
</dbReference>